<dbReference type="Proteomes" id="UP000584374">
    <property type="component" value="Unassembled WGS sequence"/>
</dbReference>
<accession>A0A840QAT7</accession>
<name>A0A840QAT7_9PSEU</name>
<dbReference type="RefSeq" id="WP_184729422.1">
    <property type="nucleotide sequence ID" value="NZ_JACHIW010000001.1"/>
</dbReference>
<gene>
    <name evidence="1" type="ORF">BJ970_004464</name>
</gene>
<organism evidence="1 2">
    <name type="scientific">Saccharopolyspora phatthalungensis</name>
    <dbReference type="NCBI Taxonomy" id="664693"/>
    <lineage>
        <taxon>Bacteria</taxon>
        <taxon>Bacillati</taxon>
        <taxon>Actinomycetota</taxon>
        <taxon>Actinomycetes</taxon>
        <taxon>Pseudonocardiales</taxon>
        <taxon>Pseudonocardiaceae</taxon>
        <taxon>Saccharopolyspora</taxon>
    </lineage>
</organism>
<dbReference type="AlphaFoldDB" id="A0A840QAT7"/>
<protein>
    <submittedName>
        <fullName evidence="1">Uncharacterized protein</fullName>
    </submittedName>
</protein>
<sequence length="86" mass="9381">MAREGPFRRAGDCVRRTWAEVGLVLLQAIEQVGELAREQSAGVDVSCPESASSAAETALRDRPSLYHDLHRDLGPLGPLLPQDGQW</sequence>
<proteinExistence type="predicted"/>
<evidence type="ECO:0000313" key="1">
    <source>
        <dbReference type="EMBL" id="MBB5156930.1"/>
    </source>
</evidence>
<evidence type="ECO:0000313" key="2">
    <source>
        <dbReference type="Proteomes" id="UP000584374"/>
    </source>
</evidence>
<comment type="caution">
    <text evidence="1">The sequence shown here is derived from an EMBL/GenBank/DDBJ whole genome shotgun (WGS) entry which is preliminary data.</text>
</comment>
<dbReference type="EMBL" id="JACHIW010000001">
    <property type="protein sequence ID" value="MBB5156930.1"/>
    <property type="molecule type" value="Genomic_DNA"/>
</dbReference>
<keyword evidence="2" id="KW-1185">Reference proteome</keyword>
<reference evidence="1 2" key="1">
    <citation type="submission" date="2020-08" db="EMBL/GenBank/DDBJ databases">
        <title>Sequencing the genomes of 1000 actinobacteria strains.</title>
        <authorList>
            <person name="Klenk H.-P."/>
        </authorList>
    </citation>
    <scope>NUCLEOTIDE SEQUENCE [LARGE SCALE GENOMIC DNA]</scope>
    <source>
        <strain evidence="1 2">DSM 45584</strain>
    </source>
</reference>